<gene>
    <name evidence="1" type="ORF">HETIRDRAFT_422033</name>
</gene>
<dbReference type="KEGG" id="hir:HETIRDRAFT_422033"/>
<dbReference type="AlphaFoldDB" id="W4JUP4"/>
<dbReference type="EMBL" id="KI925464">
    <property type="protein sequence ID" value="ETW76616.1"/>
    <property type="molecule type" value="Genomic_DNA"/>
</dbReference>
<proteinExistence type="predicted"/>
<evidence type="ECO:0000313" key="1">
    <source>
        <dbReference type="EMBL" id="ETW76616.1"/>
    </source>
</evidence>
<dbReference type="Proteomes" id="UP000030671">
    <property type="component" value="Unassembled WGS sequence"/>
</dbReference>
<sequence>MTTSSHGAGILIEPQRLYADLWTYLDNAAKIEQLESRLYPFHSLSLMTYCLDWQPRSTSHKNFGCHPQPYFSYVRKEGSTRRHHRRILDFAILITTDGVLD</sequence>
<name>W4JUP4_HETIT</name>
<dbReference type="InParanoid" id="W4JUP4"/>
<keyword evidence="2" id="KW-1185">Reference proteome</keyword>
<dbReference type="RefSeq" id="XP_009551503.1">
    <property type="nucleotide sequence ID" value="XM_009553208.1"/>
</dbReference>
<evidence type="ECO:0000313" key="2">
    <source>
        <dbReference type="Proteomes" id="UP000030671"/>
    </source>
</evidence>
<dbReference type="GeneID" id="20673772"/>
<accession>W4JUP4</accession>
<dbReference type="HOGENOM" id="CLU_2391903_0_0_1"/>
<reference evidence="1 2" key="1">
    <citation type="journal article" date="2012" name="New Phytol.">
        <title>Insight into trade-off between wood decay and parasitism from the genome of a fungal forest pathogen.</title>
        <authorList>
            <person name="Olson A."/>
            <person name="Aerts A."/>
            <person name="Asiegbu F."/>
            <person name="Belbahri L."/>
            <person name="Bouzid O."/>
            <person name="Broberg A."/>
            <person name="Canback B."/>
            <person name="Coutinho P.M."/>
            <person name="Cullen D."/>
            <person name="Dalman K."/>
            <person name="Deflorio G."/>
            <person name="van Diepen L.T."/>
            <person name="Dunand C."/>
            <person name="Duplessis S."/>
            <person name="Durling M."/>
            <person name="Gonthier P."/>
            <person name="Grimwood J."/>
            <person name="Fossdal C.G."/>
            <person name="Hansson D."/>
            <person name="Henrissat B."/>
            <person name="Hietala A."/>
            <person name="Himmelstrand K."/>
            <person name="Hoffmeister D."/>
            <person name="Hogberg N."/>
            <person name="James T.Y."/>
            <person name="Karlsson M."/>
            <person name="Kohler A."/>
            <person name="Kues U."/>
            <person name="Lee Y.H."/>
            <person name="Lin Y.C."/>
            <person name="Lind M."/>
            <person name="Lindquist E."/>
            <person name="Lombard V."/>
            <person name="Lucas S."/>
            <person name="Lunden K."/>
            <person name="Morin E."/>
            <person name="Murat C."/>
            <person name="Park J."/>
            <person name="Raffaello T."/>
            <person name="Rouze P."/>
            <person name="Salamov A."/>
            <person name="Schmutz J."/>
            <person name="Solheim H."/>
            <person name="Stahlberg J."/>
            <person name="Velez H."/>
            <person name="de Vries R.P."/>
            <person name="Wiebenga A."/>
            <person name="Woodward S."/>
            <person name="Yakovlev I."/>
            <person name="Garbelotto M."/>
            <person name="Martin F."/>
            <person name="Grigoriev I.V."/>
            <person name="Stenlid J."/>
        </authorList>
    </citation>
    <scope>NUCLEOTIDE SEQUENCE [LARGE SCALE GENOMIC DNA]</scope>
    <source>
        <strain evidence="1 2">TC 32-1</strain>
    </source>
</reference>
<protein>
    <submittedName>
        <fullName evidence="1">Uncharacterized protein</fullName>
    </submittedName>
</protein>
<organism evidence="1 2">
    <name type="scientific">Heterobasidion irregulare (strain TC 32-1)</name>
    <dbReference type="NCBI Taxonomy" id="747525"/>
    <lineage>
        <taxon>Eukaryota</taxon>
        <taxon>Fungi</taxon>
        <taxon>Dikarya</taxon>
        <taxon>Basidiomycota</taxon>
        <taxon>Agaricomycotina</taxon>
        <taxon>Agaricomycetes</taxon>
        <taxon>Russulales</taxon>
        <taxon>Bondarzewiaceae</taxon>
        <taxon>Heterobasidion</taxon>
        <taxon>Heterobasidion annosum species complex</taxon>
    </lineage>
</organism>